<dbReference type="InterPro" id="IPR010987">
    <property type="entry name" value="Glutathione-S-Trfase_C-like"/>
</dbReference>
<dbReference type="Proteomes" id="UP000595663">
    <property type="component" value="Chromosome"/>
</dbReference>
<keyword evidence="7" id="KW-1185">Reference proteome</keyword>
<evidence type="ECO:0000313" key="7">
    <source>
        <dbReference type="Proteomes" id="UP000595663"/>
    </source>
</evidence>
<dbReference type="EC" id="2.5.1.18" evidence="6"/>
<dbReference type="KEGG" id="ajp:AMJAP_2657"/>
<dbReference type="SUPFAM" id="SSF52833">
    <property type="entry name" value="Thioredoxin-like"/>
    <property type="match status" value="1"/>
</dbReference>
<dbReference type="EMBL" id="AP014545">
    <property type="protein sequence ID" value="BBB27244.1"/>
    <property type="molecule type" value="Genomic_DNA"/>
</dbReference>
<dbReference type="InterPro" id="IPR004046">
    <property type="entry name" value="GST_C"/>
</dbReference>
<evidence type="ECO:0000259" key="4">
    <source>
        <dbReference type="PROSITE" id="PS50404"/>
    </source>
</evidence>
<evidence type="ECO:0000256" key="2">
    <source>
        <dbReference type="ARBA" id="ARBA00022679"/>
    </source>
</evidence>
<dbReference type="InterPro" id="IPR040079">
    <property type="entry name" value="Glutathione_S-Trfase"/>
</dbReference>
<reference evidence="6 7" key="1">
    <citation type="journal article" date="2008" name="Int. J. Syst. Evol. Microbiol.">
        <title>Amphritea japonica sp. nov. and Amphritea balenae sp. nov., isolated from the sediment adjacent to sperm whale carcasses off Kagoshima, Japan.</title>
        <authorList>
            <person name="Miyazaki M."/>
            <person name="Nogi Y."/>
            <person name="Fujiwara Y."/>
            <person name="Kawato M."/>
            <person name="Nagahama T."/>
            <person name="Kubokawa K."/>
            <person name="Horikoshi K."/>
        </authorList>
    </citation>
    <scope>NUCLEOTIDE SEQUENCE [LARGE SCALE GENOMIC DNA]</scope>
    <source>
        <strain evidence="6 7">ATCC BAA-1530</strain>
    </source>
</reference>
<dbReference type="SFLD" id="SFLDG01150">
    <property type="entry name" value="Main.1:_Beta-like"/>
    <property type="match status" value="1"/>
</dbReference>
<sequence>MEKDSSMIKVYGGVYSRASMVMCVLETLGLEYENIPMQPRSEATQSDEYRAINPTGKLPSLVDGDLVLWESQAILFYLARKYGNGELWVDTLEKEADLYRWSLFISNQIEVPALEMLLAIKYAQGEPDQAVIDHQAQILARFLPVLESHLQGKEYLVADKLTVADFHGAAVLSWPKVAGFDLKAYPAINSWLSRILTLPVQKKVRSQASV</sequence>
<evidence type="ECO:0000256" key="1">
    <source>
        <dbReference type="ARBA" id="ARBA00007409"/>
    </source>
</evidence>
<dbReference type="Pfam" id="PF02798">
    <property type="entry name" value="GST_N"/>
    <property type="match status" value="1"/>
</dbReference>
<dbReference type="SUPFAM" id="SSF47616">
    <property type="entry name" value="GST C-terminal domain-like"/>
    <property type="match status" value="1"/>
</dbReference>
<dbReference type="Gene3D" id="1.20.1050.10">
    <property type="match status" value="1"/>
</dbReference>
<dbReference type="InterPro" id="IPR036282">
    <property type="entry name" value="Glutathione-S-Trfase_C_sf"/>
</dbReference>
<feature type="domain" description="GST N-terminal" evidence="4">
    <location>
        <begin position="5"/>
        <end position="86"/>
    </location>
</feature>
<keyword evidence="2 6" id="KW-0808">Transferase</keyword>
<gene>
    <name evidence="6" type="ORF">AMJAP_2657</name>
</gene>
<protein>
    <submittedName>
        <fullName evidence="6">Glutathione S-transferase</fullName>
        <ecNumber evidence="6">2.5.1.18</ecNumber>
    </submittedName>
</protein>
<evidence type="ECO:0000313" key="6">
    <source>
        <dbReference type="EMBL" id="BBB27244.1"/>
    </source>
</evidence>
<dbReference type="FunFam" id="3.40.30.10:FF:000039">
    <property type="entry name" value="Glutathione S-transferase domain"/>
    <property type="match status" value="1"/>
</dbReference>
<dbReference type="CDD" id="cd03046">
    <property type="entry name" value="GST_N_GTT1_like"/>
    <property type="match status" value="1"/>
</dbReference>
<dbReference type="AlphaFoldDB" id="A0A7R6P4X0"/>
<dbReference type="PANTHER" id="PTHR44051">
    <property type="entry name" value="GLUTATHIONE S-TRANSFERASE-RELATED"/>
    <property type="match status" value="1"/>
</dbReference>
<dbReference type="PROSITE" id="PS50404">
    <property type="entry name" value="GST_NTER"/>
    <property type="match status" value="1"/>
</dbReference>
<evidence type="ECO:0000259" key="5">
    <source>
        <dbReference type="PROSITE" id="PS50405"/>
    </source>
</evidence>
<dbReference type="Pfam" id="PF00043">
    <property type="entry name" value="GST_C"/>
    <property type="match status" value="1"/>
</dbReference>
<accession>A0A7R6P4X0</accession>
<comment type="similarity">
    <text evidence="1 3">Belongs to the GST superfamily.</text>
</comment>
<dbReference type="InterPro" id="IPR004045">
    <property type="entry name" value="Glutathione_S-Trfase_N"/>
</dbReference>
<evidence type="ECO:0000256" key="3">
    <source>
        <dbReference type="RuleBase" id="RU003494"/>
    </source>
</evidence>
<organism evidence="6 7">
    <name type="scientific">Amphritea japonica ATCC BAA-1530</name>
    <dbReference type="NCBI Taxonomy" id="1278309"/>
    <lineage>
        <taxon>Bacteria</taxon>
        <taxon>Pseudomonadati</taxon>
        <taxon>Pseudomonadota</taxon>
        <taxon>Gammaproteobacteria</taxon>
        <taxon>Oceanospirillales</taxon>
        <taxon>Oceanospirillaceae</taxon>
        <taxon>Amphritea</taxon>
    </lineage>
</organism>
<dbReference type="InterPro" id="IPR036249">
    <property type="entry name" value="Thioredoxin-like_sf"/>
</dbReference>
<proteinExistence type="inferred from homology"/>
<dbReference type="SFLD" id="SFLDG00358">
    <property type="entry name" value="Main_(cytGST)"/>
    <property type="match status" value="1"/>
</dbReference>
<dbReference type="GO" id="GO:0004364">
    <property type="term" value="F:glutathione transferase activity"/>
    <property type="evidence" value="ECO:0007669"/>
    <property type="project" value="UniProtKB-EC"/>
</dbReference>
<name>A0A7R6P4X0_9GAMM</name>
<dbReference type="PROSITE" id="PS50405">
    <property type="entry name" value="GST_CTER"/>
    <property type="match status" value="1"/>
</dbReference>
<feature type="domain" description="GST C-terminal" evidence="5">
    <location>
        <begin position="91"/>
        <end position="210"/>
    </location>
</feature>
<dbReference type="SFLD" id="SFLDS00019">
    <property type="entry name" value="Glutathione_Transferase_(cytos"/>
    <property type="match status" value="1"/>
</dbReference>
<dbReference type="PANTHER" id="PTHR44051:SF8">
    <property type="entry name" value="GLUTATHIONE S-TRANSFERASE GSTA"/>
    <property type="match status" value="1"/>
</dbReference>
<dbReference type="Gene3D" id="3.40.30.10">
    <property type="entry name" value="Glutaredoxin"/>
    <property type="match status" value="1"/>
</dbReference>